<dbReference type="PANTHER" id="PTHR24305">
    <property type="entry name" value="CYTOCHROME P450"/>
    <property type="match status" value="1"/>
</dbReference>
<dbReference type="CDD" id="cd11060">
    <property type="entry name" value="CYP57A1-like"/>
    <property type="match status" value="1"/>
</dbReference>
<dbReference type="InterPro" id="IPR002401">
    <property type="entry name" value="Cyt_P450_E_grp-I"/>
</dbReference>
<evidence type="ECO:0008006" key="10">
    <source>
        <dbReference type="Google" id="ProtNLM"/>
    </source>
</evidence>
<dbReference type="InterPro" id="IPR017972">
    <property type="entry name" value="Cyt_P450_CS"/>
</dbReference>
<evidence type="ECO:0000256" key="2">
    <source>
        <dbReference type="ARBA" id="ARBA00010617"/>
    </source>
</evidence>
<feature type="transmembrane region" description="Helical" evidence="7">
    <location>
        <begin position="16"/>
        <end position="34"/>
    </location>
</feature>
<reference evidence="8 9" key="1">
    <citation type="submission" date="2023-08" db="EMBL/GenBank/DDBJ databases">
        <title>Black Yeasts Isolated from many extreme environments.</title>
        <authorList>
            <person name="Coleine C."/>
            <person name="Stajich J.E."/>
            <person name="Selbmann L."/>
        </authorList>
    </citation>
    <scope>NUCLEOTIDE SEQUENCE [LARGE SCALE GENOMIC DNA]</scope>
    <source>
        <strain evidence="8 9">CCFEE 5935</strain>
    </source>
</reference>
<dbReference type="PANTHER" id="PTHR24305:SF232">
    <property type="entry name" value="P450, PUTATIVE (EUROFUNG)-RELATED"/>
    <property type="match status" value="1"/>
</dbReference>
<comment type="caution">
    <text evidence="8">The sequence shown here is derived from an EMBL/GenBank/DDBJ whole genome shotgun (WGS) entry which is preliminary data.</text>
</comment>
<keyword evidence="6" id="KW-0560">Oxidoreductase</keyword>
<keyword evidence="7" id="KW-0812">Transmembrane</keyword>
<dbReference type="PROSITE" id="PS00086">
    <property type="entry name" value="CYTOCHROME_P450"/>
    <property type="match status" value="1"/>
</dbReference>
<dbReference type="RefSeq" id="XP_064655365.1">
    <property type="nucleotide sequence ID" value="XM_064806548.1"/>
</dbReference>
<accession>A0AAV9NYR4</accession>
<dbReference type="PRINTS" id="PR00385">
    <property type="entry name" value="P450"/>
</dbReference>
<keyword evidence="5 6" id="KW-0349">Heme</keyword>
<evidence type="ECO:0000313" key="8">
    <source>
        <dbReference type="EMBL" id="KAK5165222.1"/>
    </source>
</evidence>
<comment type="similarity">
    <text evidence="2 6">Belongs to the cytochrome P450 family.</text>
</comment>
<gene>
    <name evidence="8" type="ORF">LTR77_009320</name>
</gene>
<dbReference type="InterPro" id="IPR050121">
    <property type="entry name" value="Cytochrome_P450_monoxygenase"/>
</dbReference>
<feature type="binding site" description="axial binding residue" evidence="5">
    <location>
        <position position="446"/>
    </location>
    <ligand>
        <name>heme</name>
        <dbReference type="ChEBI" id="CHEBI:30413"/>
    </ligand>
    <ligandPart>
        <name>Fe</name>
        <dbReference type="ChEBI" id="CHEBI:18248"/>
    </ligandPart>
</feature>
<keyword evidence="4 5" id="KW-0408">Iron</keyword>
<keyword evidence="7" id="KW-1133">Transmembrane helix</keyword>
<dbReference type="Pfam" id="PF00067">
    <property type="entry name" value="p450"/>
    <property type="match status" value="1"/>
</dbReference>
<dbReference type="GO" id="GO:0016705">
    <property type="term" value="F:oxidoreductase activity, acting on paired donors, with incorporation or reduction of molecular oxygen"/>
    <property type="evidence" value="ECO:0007669"/>
    <property type="project" value="InterPro"/>
</dbReference>
<dbReference type="GO" id="GO:0004497">
    <property type="term" value="F:monooxygenase activity"/>
    <property type="evidence" value="ECO:0007669"/>
    <property type="project" value="UniProtKB-KW"/>
</dbReference>
<evidence type="ECO:0000256" key="1">
    <source>
        <dbReference type="ARBA" id="ARBA00001971"/>
    </source>
</evidence>
<keyword evidence="3 5" id="KW-0479">Metal-binding</keyword>
<protein>
    <recommendedName>
        <fullName evidence="10">Cytochrome P450</fullName>
    </recommendedName>
</protein>
<evidence type="ECO:0000256" key="3">
    <source>
        <dbReference type="ARBA" id="ARBA00022723"/>
    </source>
</evidence>
<dbReference type="GO" id="GO:0005506">
    <property type="term" value="F:iron ion binding"/>
    <property type="evidence" value="ECO:0007669"/>
    <property type="project" value="InterPro"/>
</dbReference>
<keyword evidence="7" id="KW-0472">Membrane</keyword>
<keyword evidence="9" id="KW-1185">Reference proteome</keyword>
<dbReference type="InterPro" id="IPR036396">
    <property type="entry name" value="Cyt_P450_sf"/>
</dbReference>
<dbReference type="Proteomes" id="UP001337655">
    <property type="component" value="Unassembled WGS sequence"/>
</dbReference>
<dbReference type="PRINTS" id="PR00463">
    <property type="entry name" value="EP450I"/>
</dbReference>
<evidence type="ECO:0000256" key="7">
    <source>
        <dbReference type="SAM" id="Phobius"/>
    </source>
</evidence>
<dbReference type="AlphaFoldDB" id="A0AAV9NYR4"/>
<dbReference type="EMBL" id="JAVRRT010000017">
    <property type="protein sequence ID" value="KAK5165222.1"/>
    <property type="molecule type" value="Genomic_DNA"/>
</dbReference>
<name>A0AAV9NYR4_9PEZI</name>
<evidence type="ECO:0000256" key="6">
    <source>
        <dbReference type="RuleBase" id="RU000461"/>
    </source>
</evidence>
<dbReference type="InterPro" id="IPR001128">
    <property type="entry name" value="Cyt_P450"/>
</dbReference>
<evidence type="ECO:0000313" key="9">
    <source>
        <dbReference type="Proteomes" id="UP001337655"/>
    </source>
</evidence>
<dbReference type="GeneID" id="89930652"/>
<dbReference type="GO" id="GO:0020037">
    <property type="term" value="F:heme binding"/>
    <property type="evidence" value="ECO:0007669"/>
    <property type="project" value="InterPro"/>
</dbReference>
<sequence>MGVALPILSPYGNLQWQWLLPFGLIAALLGYIIYQRLLHPLSSTPGPFTASLSRLWITKHSWDGDMNTQLISLHAAHGSLIRTAPNEVSVSSIPAIKKIYAPGTKFYKSDWYSVWQGHRKFDLFAERDERIHGEQRRLVSRAYSMDALRDLEPFVDDAVGAFMEAMEERVGRVVDMGNWVQLFAFDVIGEVSFSKRFGFMDAGRDDGSFAQIEGALKSAAWLGQIPAIYWLHDRLMPYIGNHLGITARHGTLRAFAAREVASRKSRTDSSNRDILSKLFATQKEKPYEMDENAVTSMATSNIFAGSDTTAISTRAIIYYLLKNPEAKRKLVEEIDGVKKKGKLSDPVKLAEADAMPYLQAVMYEALRLHPAVGMTLPRVVPADGFEVDGTYLPAGTVIGANPWVVHRDKSVYGEDVDAFRPERWLKEDNGDMHRFFFAFGAGSRMCLGRNISWLEMSKLIPTLFLRYNLELDEPEKEWSMKCWWFVMQTGVNVRLTRRHY</sequence>
<evidence type="ECO:0000256" key="5">
    <source>
        <dbReference type="PIRSR" id="PIRSR602401-1"/>
    </source>
</evidence>
<evidence type="ECO:0000256" key="4">
    <source>
        <dbReference type="ARBA" id="ARBA00023004"/>
    </source>
</evidence>
<proteinExistence type="inferred from homology"/>
<dbReference type="Gene3D" id="1.10.630.10">
    <property type="entry name" value="Cytochrome P450"/>
    <property type="match status" value="1"/>
</dbReference>
<comment type="cofactor">
    <cofactor evidence="1 5">
        <name>heme</name>
        <dbReference type="ChEBI" id="CHEBI:30413"/>
    </cofactor>
</comment>
<keyword evidence="6" id="KW-0503">Monooxygenase</keyword>
<dbReference type="FunFam" id="1.10.630.10:FF:000050">
    <property type="entry name" value="Cytochrome P450 monooxygenase"/>
    <property type="match status" value="1"/>
</dbReference>
<organism evidence="8 9">
    <name type="scientific">Saxophila tyrrhenica</name>
    <dbReference type="NCBI Taxonomy" id="1690608"/>
    <lineage>
        <taxon>Eukaryota</taxon>
        <taxon>Fungi</taxon>
        <taxon>Dikarya</taxon>
        <taxon>Ascomycota</taxon>
        <taxon>Pezizomycotina</taxon>
        <taxon>Dothideomycetes</taxon>
        <taxon>Dothideomycetidae</taxon>
        <taxon>Mycosphaerellales</taxon>
        <taxon>Extremaceae</taxon>
        <taxon>Saxophila</taxon>
    </lineage>
</organism>
<dbReference type="SUPFAM" id="SSF48264">
    <property type="entry name" value="Cytochrome P450"/>
    <property type="match status" value="1"/>
</dbReference>